<evidence type="ECO:0000313" key="3">
    <source>
        <dbReference type="Proteomes" id="UP000034932"/>
    </source>
</evidence>
<feature type="region of interest" description="Disordered" evidence="1">
    <location>
        <begin position="104"/>
        <end position="150"/>
    </location>
</feature>
<feature type="compositionally biased region" description="Basic residues" evidence="1">
    <location>
        <begin position="126"/>
        <end position="139"/>
    </location>
</feature>
<gene>
    <name evidence="2" type="ORF">UT19_C0005G0014</name>
</gene>
<dbReference type="EMBL" id="LBVW01000005">
    <property type="protein sequence ID" value="KKQ93999.1"/>
    <property type="molecule type" value="Genomic_DNA"/>
</dbReference>
<evidence type="ECO:0000256" key="1">
    <source>
        <dbReference type="SAM" id="MobiDB-lite"/>
    </source>
</evidence>
<accession>A0A0G0P781</accession>
<feature type="compositionally biased region" description="Basic and acidic residues" evidence="1">
    <location>
        <begin position="140"/>
        <end position="150"/>
    </location>
</feature>
<dbReference type="STRING" id="1618573.UT19_C0005G0014"/>
<dbReference type="Proteomes" id="UP000034932">
    <property type="component" value="Unassembled WGS sequence"/>
</dbReference>
<name>A0A0G0P781_9BACT</name>
<dbReference type="AlphaFoldDB" id="A0A0G0P781"/>
<comment type="caution">
    <text evidence="2">The sequence shown here is derived from an EMBL/GenBank/DDBJ whole genome shotgun (WGS) entry which is preliminary data.</text>
</comment>
<organism evidence="2 3">
    <name type="scientific">Candidatus Woesebacteria bacterium GW2011_GWB1_39_10b</name>
    <dbReference type="NCBI Taxonomy" id="1618573"/>
    <lineage>
        <taxon>Bacteria</taxon>
        <taxon>Candidatus Woeseibacteriota</taxon>
    </lineage>
</organism>
<sequence>MDGFIKQTKKTAADTAKQVAKQIAREPFELLKTSKSQILKQEKSSSDIVQQIVGGDGKVGEISPAQKSELEAKKKKRIQELEEELKRISLERKRKEEEWLQLQKQEMDKTQVQDQSSQQLIEPKTKPRRGFLRFLKKKQGTKEMGKQISG</sequence>
<reference evidence="2 3" key="1">
    <citation type="journal article" date="2015" name="Nature">
        <title>rRNA introns, odd ribosomes, and small enigmatic genomes across a large radiation of phyla.</title>
        <authorList>
            <person name="Brown C.T."/>
            <person name="Hug L.A."/>
            <person name="Thomas B.C."/>
            <person name="Sharon I."/>
            <person name="Castelle C.J."/>
            <person name="Singh A."/>
            <person name="Wilkins M.J."/>
            <person name="Williams K.H."/>
            <person name="Banfield J.F."/>
        </authorList>
    </citation>
    <scope>NUCLEOTIDE SEQUENCE [LARGE SCALE GENOMIC DNA]</scope>
</reference>
<protein>
    <submittedName>
        <fullName evidence="2">Uncharacterized protein</fullName>
    </submittedName>
</protein>
<evidence type="ECO:0000313" key="2">
    <source>
        <dbReference type="EMBL" id="KKQ93999.1"/>
    </source>
</evidence>
<proteinExistence type="predicted"/>